<dbReference type="Pfam" id="PF04230">
    <property type="entry name" value="PS_pyruv_trans"/>
    <property type="match status" value="1"/>
</dbReference>
<dbReference type="AlphaFoldDB" id="A0A1M6SMP8"/>
<dbReference type="RefSeq" id="WP_073382397.1">
    <property type="nucleotide sequence ID" value="NZ_FQZK01000020.1"/>
</dbReference>
<evidence type="ECO:0000313" key="3">
    <source>
        <dbReference type="EMBL" id="SHK45975.1"/>
    </source>
</evidence>
<organism evidence="3 4">
    <name type="scientific">Nocardiopsis flavescens</name>
    <dbReference type="NCBI Taxonomy" id="758803"/>
    <lineage>
        <taxon>Bacteria</taxon>
        <taxon>Bacillati</taxon>
        <taxon>Actinomycetota</taxon>
        <taxon>Actinomycetes</taxon>
        <taxon>Streptosporangiales</taxon>
        <taxon>Nocardiopsidaceae</taxon>
        <taxon>Nocardiopsis</taxon>
    </lineage>
</organism>
<evidence type="ECO:0000313" key="4">
    <source>
        <dbReference type="Proteomes" id="UP000184452"/>
    </source>
</evidence>
<sequence>MTRVLLRAGRSPFTPASPSEVVQRNLIATNTGNLLFSDAVWKFLSTPGTEITPNRYRVDPGEAERINDEYDVFVVPLANAFRPSFRRHLKNLGDLVERLTIPVVVFGVGAQSGVDYDPAPMAPVEEEVRRFCSLVLDRSPSIGVRGEFTERYLKGLGFNDVEVIGCPSMFMNGRDLVVHKKGGTLDASARIAVNVSFPSGNIPGSTIGDGVINRLVDAALDRYPDLVYMAQELKDLELLYWGDVSEAAGESDPVPSLRTHRLLSEDRTRLYYDSPVWVDALRERDFAFGTRIHGNVAALLAGTPAVVLCHDSRTLELCRYFDIPHRIVDDLPEEDLGGLPARLYEEADFSAMADGHGERFDRLVSFLDRHGLDHVHRPDRDGGLAFEARLAQVRHHPGVGAWRGGDDGDLGYRMAWLREADKRGRARAAAAEAEVRKLTRRVAALEGEAKRTRDLAEELARTSKRLEGLERAAAETPYRRLRRSGGRALRRLGLRG</sequence>
<keyword evidence="3" id="KW-0808">Transferase</keyword>
<gene>
    <name evidence="3" type="ORF">SAMN05421803_12089</name>
</gene>
<feature type="coiled-coil region" evidence="1">
    <location>
        <begin position="428"/>
        <end position="472"/>
    </location>
</feature>
<dbReference type="OrthoDB" id="9767435at2"/>
<dbReference type="GO" id="GO:0016740">
    <property type="term" value="F:transferase activity"/>
    <property type="evidence" value="ECO:0007669"/>
    <property type="project" value="UniProtKB-KW"/>
</dbReference>
<dbReference type="EMBL" id="FQZK01000020">
    <property type="protein sequence ID" value="SHK45975.1"/>
    <property type="molecule type" value="Genomic_DNA"/>
</dbReference>
<reference evidence="3 4" key="1">
    <citation type="submission" date="2016-11" db="EMBL/GenBank/DDBJ databases">
        <authorList>
            <person name="Jaros S."/>
            <person name="Januszkiewicz K."/>
            <person name="Wedrychowicz H."/>
        </authorList>
    </citation>
    <scope>NUCLEOTIDE SEQUENCE [LARGE SCALE GENOMIC DNA]</scope>
    <source>
        <strain evidence="3 4">CGMCC 4.5723</strain>
    </source>
</reference>
<feature type="domain" description="Polysaccharide pyruvyl transferase" evidence="2">
    <location>
        <begin position="30"/>
        <end position="308"/>
    </location>
</feature>
<evidence type="ECO:0000259" key="2">
    <source>
        <dbReference type="Pfam" id="PF04230"/>
    </source>
</evidence>
<protein>
    <submittedName>
        <fullName evidence="3">Polysaccharide pyruvyl transferase family protein WcaK</fullName>
    </submittedName>
</protein>
<dbReference type="Proteomes" id="UP000184452">
    <property type="component" value="Unassembled WGS sequence"/>
</dbReference>
<keyword evidence="1" id="KW-0175">Coiled coil</keyword>
<proteinExistence type="predicted"/>
<accession>A0A1M6SMP8</accession>
<dbReference type="STRING" id="758803.SAMN05421803_12089"/>
<evidence type="ECO:0000256" key="1">
    <source>
        <dbReference type="SAM" id="Coils"/>
    </source>
</evidence>
<name>A0A1M6SMP8_9ACTN</name>
<keyword evidence="4" id="KW-1185">Reference proteome</keyword>
<dbReference type="InterPro" id="IPR007345">
    <property type="entry name" value="Polysacch_pyruvyl_Trfase"/>
</dbReference>